<dbReference type="AlphaFoldDB" id="A0A834L120"/>
<comment type="caution">
    <text evidence="2">The sequence shown here is derived from an EMBL/GenBank/DDBJ whole genome shotgun (WGS) entry which is preliminary data.</text>
</comment>
<evidence type="ECO:0000313" key="2">
    <source>
        <dbReference type="EMBL" id="KAF6737891.1"/>
    </source>
</evidence>
<organism evidence="2 3">
    <name type="scientific">Oryzias melastigma</name>
    <name type="common">Marine medaka</name>
    <dbReference type="NCBI Taxonomy" id="30732"/>
    <lineage>
        <taxon>Eukaryota</taxon>
        <taxon>Metazoa</taxon>
        <taxon>Chordata</taxon>
        <taxon>Craniata</taxon>
        <taxon>Vertebrata</taxon>
        <taxon>Euteleostomi</taxon>
        <taxon>Actinopterygii</taxon>
        <taxon>Neopterygii</taxon>
        <taxon>Teleostei</taxon>
        <taxon>Neoteleostei</taxon>
        <taxon>Acanthomorphata</taxon>
        <taxon>Ovalentaria</taxon>
        <taxon>Atherinomorphae</taxon>
        <taxon>Beloniformes</taxon>
        <taxon>Adrianichthyidae</taxon>
        <taxon>Oryziinae</taxon>
        <taxon>Oryzias</taxon>
    </lineage>
</organism>
<feature type="region of interest" description="Disordered" evidence="1">
    <location>
        <begin position="1"/>
        <end position="41"/>
    </location>
</feature>
<sequence length="67" mass="6986">MLTSLKGTSGQNPRSTNATRGKAAPTLPQISTARVGHNDGSREASDWLIPLRLAQEAASDWAVAALA</sequence>
<evidence type="ECO:0000256" key="1">
    <source>
        <dbReference type="SAM" id="MobiDB-lite"/>
    </source>
</evidence>
<dbReference type="Proteomes" id="UP000646548">
    <property type="component" value="Unassembled WGS sequence"/>
</dbReference>
<evidence type="ECO:0000313" key="3">
    <source>
        <dbReference type="Proteomes" id="UP000646548"/>
    </source>
</evidence>
<gene>
    <name evidence="2" type="ORF">FQA47_023623</name>
</gene>
<accession>A0A834L120</accession>
<reference evidence="2" key="1">
    <citation type="journal article" name="BMC Genomics">
        <title>Long-read sequencing and de novo genome assembly of marine medaka (Oryzias melastigma).</title>
        <authorList>
            <person name="Liang P."/>
            <person name="Saqib H.S.A."/>
            <person name="Ni X."/>
            <person name="Shen Y."/>
        </authorList>
    </citation>
    <scope>NUCLEOTIDE SEQUENCE</scope>
    <source>
        <tissue evidence="2">Muscle</tissue>
    </source>
</reference>
<dbReference type="EMBL" id="WKFB01000044">
    <property type="protein sequence ID" value="KAF6737891.1"/>
    <property type="molecule type" value="Genomic_DNA"/>
</dbReference>
<proteinExistence type="predicted"/>
<feature type="compositionally biased region" description="Polar residues" evidence="1">
    <location>
        <begin position="1"/>
        <end position="19"/>
    </location>
</feature>
<protein>
    <submittedName>
        <fullName evidence="2">Uncharacterized protein</fullName>
    </submittedName>
</protein>
<name>A0A834L120_ORYME</name>